<dbReference type="Pfam" id="PF12339">
    <property type="entry name" value="DNAJ_related"/>
    <property type="match status" value="1"/>
</dbReference>
<keyword evidence="1" id="KW-0143">Chaperone</keyword>
<dbReference type="Gene3D" id="1.10.287.110">
    <property type="entry name" value="DnaJ domain"/>
    <property type="match status" value="1"/>
</dbReference>
<protein>
    <submittedName>
        <fullName evidence="3">Molecular chaperone DnaJ</fullName>
    </submittedName>
</protein>
<comment type="caution">
    <text evidence="3">The sequence shown here is derived from an EMBL/GenBank/DDBJ whole genome shotgun (WGS) entry which is preliminary data.</text>
</comment>
<dbReference type="Pfam" id="PF00226">
    <property type="entry name" value="DnaJ"/>
    <property type="match status" value="1"/>
</dbReference>
<dbReference type="OrthoDB" id="581986at2"/>
<sequence>MQMNSEQSYCQSHHDNPLIWPIITLLKEQPTGWMIHTLSEELKQRGILSTLDNEPEKDLFKRNFLLMNALYQLQEMLLPEQWLQAQAMDIQLSHNLSSNNNQIAFNDPLREYYLNWKNYDADTATIQNLLSSFWHRYQDHIGIHSSKKSAQNPSSSRHTFHTINQQDLMTLELTIDAKPNEIRRQWRKLALRWHPDRPNGDAHQFRIICEAWQRIQEHLNI</sequence>
<name>A0A2T3JHG0_9GAMM</name>
<dbReference type="AlphaFoldDB" id="A0A2T3JHG0"/>
<dbReference type="SMART" id="SM00271">
    <property type="entry name" value="DnaJ"/>
    <property type="match status" value="1"/>
</dbReference>
<keyword evidence="4" id="KW-1185">Reference proteome</keyword>
<dbReference type="InterPro" id="IPR036869">
    <property type="entry name" value="J_dom_sf"/>
</dbReference>
<evidence type="ECO:0000313" key="3">
    <source>
        <dbReference type="EMBL" id="PSU48396.1"/>
    </source>
</evidence>
<evidence type="ECO:0000259" key="2">
    <source>
        <dbReference type="PROSITE" id="PS50076"/>
    </source>
</evidence>
<organism evidence="3 4">
    <name type="scientific">Photobacterium frigidiphilum</name>
    <dbReference type="NCBI Taxonomy" id="264736"/>
    <lineage>
        <taxon>Bacteria</taxon>
        <taxon>Pseudomonadati</taxon>
        <taxon>Pseudomonadota</taxon>
        <taxon>Gammaproteobacteria</taxon>
        <taxon>Vibrionales</taxon>
        <taxon>Vibrionaceae</taxon>
        <taxon>Photobacterium</taxon>
    </lineage>
</organism>
<feature type="domain" description="J" evidence="2">
    <location>
        <begin position="164"/>
        <end position="220"/>
    </location>
</feature>
<evidence type="ECO:0000256" key="1">
    <source>
        <dbReference type="ARBA" id="ARBA00023186"/>
    </source>
</evidence>
<dbReference type="InterPro" id="IPR021059">
    <property type="entry name" value="DnaJ-related_N"/>
</dbReference>
<dbReference type="CDD" id="cd06257">
    <property type="entry name" value="DnaJ"/>
    <property type="match status" value="1"/>
</dbReference>
<dbReference type="EMBL" id="PYMJ01000010">
    <property type="protein sequence ID" value="PSU48396.1"/>
    <property type="molecule type" value="Genomic_DNA"/>
</dbReference>
<dbReference type="PROSITE" id="PS50076">
    <property type="entry name" value="DNAJ_2"/>
    <property type="match status" value="1"/>
</dbReference>
<reference evidence="3 4" key="1">
    <citation type="submission" date="2018-01" db="EMBL/GenBank/DDBJ databases">
        <title>Whole genome sequencing of Histamine producing bacteria.</title>
        <authorList>
            <person name="Butler K."/>
        </authorList>
    </citation>
    <scope>NUCLEOTIDE SEQUENCE [LARGE SCALE GENOMIC DNA]</scope>
    <source>
        <strain evidence="3 4">JCM 12947</strain>
    </source>
</reference>
<proteinExistence type="predicted"/>
<dbReference type="RefSeq" id="WP_107242995.1">
    <property type="nucleotide sequence ID" value="NZ_PYMJ01000010.1"/>
</dbReference>
<dbReference type="Proteomes" id="UP000240987">
    <property type="component" value="Unassembled WGS sequence"/>
</dbReference>
<dbReference type="SUPFAM" id="SSF46565">
    <property type="entry name" value="Chaperone J-domain"/>
    <property type="match status" value="1"/>
</dbReference>
<accession>A0A2T3JHG0</accession>
<dbReference type="InterPro" id="IPR001623">
    <property type="entry name" value="DnaJ_domain"/>
</dbReference>
<evidence type="ECO:0000313" key="4">
    <source>
        <dbReference type="Proteomes" id="UP000240987"/>
    </source>
</evidence>
<gene>
    <name evidence="3" type="ORF">C9J12_12345</name>
</gene>